<keyword evidence="2" id="KW-0624">Polysaccharide degradation</keyword>
<keyword evidence="6" id="KW-1185">Reference proteome</keyword>
<reference evidence="5" key="1">
    <citation type="submission" date="2023-02" db="EMBL/GenBank/DDBJ databases">
        <title>Nocardiopsis ansamitocini NBRC 112285.</title>
        <authorList>
            <person name="Ichikawa N."/>
            <person name="Sato H."/>
            <person name="Tonouchi N."/>
        </authorList>
    </citation>
    <scope>NUCLEOTIDE SEQUENCE</scope>
    <source>
        <strain evidence="5">NBRC 112285</strain>
    </source>
</reference>
<evidence type="ECO:0000256" key="2">
    <source>
        <dbReference type="RuleBase" id="RU361173"/>
    </source>
</evidence>
<protein>
    <submittedName>
        <fullName evidence="5">Pectate lyase</fullName>
    </submittedName>
</protein>
<comment type="caution">
    <text evidence="5">The sequence shown here is derived from an EMBL/GenBank/DDBJ whole genome shotgun (WGS) entry which is preliminary data.</text>
</comment>
<proteinExistence type="inferred from homology"/>
<keyword evidence="2" id="KW-0119">Carbohydrate metabolism</keyword>
<evidence type="ECO:0000256" key="3">
    <source>
        <dbReference type="SAM" id="SignalP"/>
    </source>
</evidence>
<name>A0A9W6P4V5_9ACTN</name>
<keyword evidence="2" id="KW-0964">Secreted</keyword>
<keyword evidence="1 2" id="KW-0456">Lyase</keyword>
<dbReference type="GO" id="GO:0030570">
    <property type="term" value="F:pectate lyase activity"/>
    <property type="evidence" value="ECO:0007669"/>
    <property type="project" value="InterPro"/>
</dbReference>
<dbReference type="EMBL" id="BSQG01000002">
    <property type="protein sequence ID" value="GLU47250.1"/>
    <property type="molecule type" value="Genomic_DNA"/>
</dbReference>
<evidence type="ECO:0000256" key="1">
    <source>
        <dbReference type="ARBA" id="ARBA00023239"/>
    </source>
</evidence>
<dbReference type="Proteomes" id="UP001165092">
    <property type="component" value="Unassembled WGS sequence"/>
</dbReference>
<feature type="domain" description="Pectate lyase" evidence="4">
    <location>
        <begin position="129"/>
        <end position="372"/>
    </location>
</feature>
<dbReference type="GO" id="GO:0000272">
    <property type="term" value="P:polysaccharide catabolic process"/>
    <property type="evidence" value="ECO:0007669"/>
    <property type="project" value="UniProtKB-KW"/>
</dbReference>
<dbReference type="GO" id="GO:0005576">
    <property type="term" value="C:extracellular region"/>
    <property type="evidence" value="ECO:0007669"/>
    <property type="project" value="UniProtKB-SubCell"/>
</dbReference>
<evidence type="ECO:0000313" key="5">
    <source>
        <dbReference type="EMBL" id="GLU47250.1"/>
    </source>
</evidence>
<comment type="similarity">
    <text evidence="2">Belongs to the polysaccharide lyase 1 family.</text>
</comment>
<comment type="subcellular location">
    <subcellularLocation>
        <location evidence="2">Secreted</location>
    </subcellularLocation>
</comment>
<gene>
    <name evidence="5" type="primary">pel</name>
    <name evidence="5" type="ORF">Nans01_16010</name>
</gene>
<dbReference type="SMART" id="SM00656">
    <property type="entry name" value="Amb_all"/>
    <property type="match status" value="1"/>
</dbReference>
<dbReference type="Pfam" id="PF00544">
    <property type="entry name" value="Pectate_lyase_4"/>
    <property type="match status" value="2"/>
</dbReference>
<accession>A0A9W6P4V5</accession>
<dbReference type="InterPro" id="IPR045032">
    <property type="entry name" value="PEL"/>
</dbReference>
<dbReference type="SUPFAM" id="SSF51126">
    <property type="entry name" value="Pectin lyase-like"/>
    <property type="match status" value="1"/>
</dbReference>
<keyword evidence="3" id="KW-0732">Signal</keyword>
<evidence type="ECO:0000259" key="4">
    <source>
        <dbReference type="SMART" id="SM00656"/>
    </source>
</evidence>
<dbReference type="InterPro" id="IPR012334">
    <property type="entry name" value="Pectin_lyas_fold"/>
</dbReference>
<dbReference type="PANTHER" id="PTHR31683">
    <property type="entry name" value="PECTATE LYASE 18-RELATED"/>
    <property type="match status" value="1"/>
</dbReference>
<dbReference type="AlphaFoldDB" id="A0A9W6P4V5"/>
<dbReference type="PANTHER" id="PTHR31683:SF18">
    <property type="entry name" value="PECTATE LYASE 21-RELATED"/>
    <property type="match status" value="1"/>
</dbReference>
<dbReference type="Gene3D" id="2.160.20.10">
    <property type="entry name" value="Single-stranded right-handed beta-helix, Pectin lyase-like"/>
    <property type="match status" value="1"/>
</dbReference>
<feature type="chain" id="PRO_5040834543" evidence="3">
    <location>
        <begin position="25"/>
        <end position="449"/>
    </location>
</feature>
<dbReference type="RefSeq" id="WP_285758273.1">
    <property type="nucleotide sequence ID" value="NZ_BSQG01000002.1"/>
</dbReference>
<feature type="signal peptide" evidence="3">
    <location>
        <begin position="1"/>
        <end position="24"/>
    </location>
</feature>
<dbReference type="InterPro" id="IPR002022">
    <property type="entry name" value="Pec_lyase"/>
</dbReference>
<evidence type="ECO:0000313" key="6">
    <source>
        <dbReference type="Proteomes" id="UP001165092"/>
    </source>
</evidence>
<sequence length="449" mass="49464">MRRTIGYGLALSMPVLLLAAGAVAADERPAPDVSPSAERVARQVLGPDDGWASAGAGTTGGSAATADQVHVVSDYAQLQAALAGGRANDTPKIVFIDGTIDANTDEQGRPVSCDHYADPDYDFAAYLAEYGPENWGTDEEPHGPLEDARARSQDNQGEQIIFEIGSNTTLIGLGDDARLLGAQMMVESVHNVIIRNISFENAYDCFPQWDPTDTAVGNWNSEFDNVSVRRSTNVWIDHNEFSDGDLLDRDLPEYLGREYQQHDGLLDITHGADLVTVSYNHLYDHDKTMLIGSTDSPTHDVGKLRVTLHHNKWEDILQRAPRVRYGQVHIYNNHYVIPRTPPGEKVYEYSWGVGVESQIYAENNYFEAYREFDPAEVIAHWKGTAMHESGTYLNGSAPRHRVSLLDAYNAAREPVIGSGVSWTPAHHNRIDPTRSVPATVRKAGTGQIL</sequence>
<dbReference type="InterPro" id="IPR011050">
    <property type="entry name" value="Pectin_lyase_fold/virulence"/>
</dbReference>
<organism evidence="5 6">
    <name type="scientific">Nocardiopsis ansamitocini</name>
    <dbReference type="NCBI Taxonomy" id="1670832"/>
    <lineage>
        <taxon>Bacteria</taxon>
        <taxon>Bacillati</taxon>
        <taxon>Actinomycetota</taxon>
        <taxon>Actinomycetes</taxon>
        <taxon>Streptosporangiales</taxon>
        <taxon>Nocardiopsidaceae</taxon>
        <taxon>Nocardiopsis</taxon>
    </lineage>
</organism>